<dbReference type="Proteomes" id="UP000272613">
    <property type="component" value="Unassembled WGS sequence"/>
</dbReference>
<sequence>METYCGEVHMSNGIRIRGSQGQVQIDDSAPCYVVLEEGTFSAANLQALAANNPDPYLYNTDAFYNRHVINFAKVVTTQEAPLVFLKLQSVTFMSCFQVEGQPGAWTGFSIGLGGLQVDSQVTYGAKSGQWFSAAKTPGPSGATVGVRIRNRQTNQIVYDSGWRLVKFLQQTANFQPEGRISHNVLIYTVGYPEPATAYFLANSMTGLLSFTNRLQQMSICITAEFPNKLLMVTYTADDNAIAYQSYSWTALFGVPGN</sequence>
<gene>
    <name evidence="1" type="ORF">ALP74_01743</name>
</gene>
<reference evidence="1 2" key="1">
    <citation type="submission" date="2018-08" db="EMBL/GenBank/DDBJ databases">
        <title>Recombination of ecologically and evolutionarily significant loci maintains genetic cohesion in the Pseudomonas syringae species complex.</title>
        <authorList>
            <person name="Dillon M."/>
            <person name="Thakur S."/>
            <person name="Almeida R.N.D."/>
            <person name="Weir B.S."/>
            <person name="Guttman D.S."/>
        </authorList>
    </citation>
    <scope>NUCLEOTIDE SEQUENCE [LARGE SCALE GENOMIC DNA]</scope>
    <source>
        <strain evidence="1 2">ICMP 5019</strain>
    </source>
</reference>
<evidence type="ECO:0000313" key="2">
    <source>
        <dbReference type="Proteomes" id="UP000272613"/>
    </source>
</evidence>
<dbReference type="EMBL" id="RBSH01000328">
    <property type="protein sequence ID" value="RMR94259.1"/>
    <property type="molecule type" value="Genomic_DNA"/>
</dbReference>
<dbReference type="AlphaFoldDB" id="A0AB37QHP1"/>
<comment type="caution">
    <text evidence="1">The sequence shown here is derived from an EMBL/GenBank/DDBJ whole genome shotgun (WGS) entry which is preliminary data.</text>
</comment>
<organism evidence="1 2">
    <name type="scientific">Pseudomonas coronafaciens pv. garcae</name>
    <dbReference type="NCBI Taxonomy" id="251653"/>
    <lineage>
        <taxon>Bacteria</taxon>
        <taxon>Pseudomonadati</taxon>
        <taxon>Pseudomonadota</taxon>
        <taxon>Gammaproteobacteria</taxon>
        <taxon>Pseudomonadales</taxon>
        <taxon>Pseudomonadaceae</taxon>
        <taxon>Pseudomonas</taxon>
        <taxon>Pseudomonas coronafaciens</taxon>
    </lineage>
</organism>
<accession>A0AB37QHP1</accession>
<evidence type="ECO:0000313" key="1">
    <source>
        <dbReference type="EMBL" id="RMR94259.1"/>
    </source>
</evidence>
<protein>
    <submittedName>
        <fullName evidence="1">Uncharacterized protein</fullName>
    </submittedName>
</protein>
<name>A0AB37QHP1_9PSED</name>
<proteinExistence type="predicted"/>